<evidence type="ECO:0000313" key="2">
    <source>
        <dbReference type="EMBL" id="RHZ68813.1"/>
    </source>
</evidence>
<feature type="region of interest" description="Disordered" evidence="1">
    <location>
        <begin position="280"/>
        <end position="321"/>
    </location>
</feature>
<gene>
    <name evidence="2" type="ORF">Glove_293g9</name>
</gene>
<accession>A0A397I6J9</accession>
<name>A0A397I6J9_9GLOM</name>
<dbReference type="OrthoDB" id="2430995at2759"/>
<keyword evidence="3" id="KW-1185">Reference proteome</keyword>
<reference evidence="2 3" key="1">
    <citation type="submission" date="2018-08" db="EMBL/GenBank/DDBJ databases">
        <title>Genome and evolution of the arbuscular mycorrhizal fungus Diversispora epigaea (formerly Glomus versiforme) and its bacterial endosymbionts.</title>
        <authorList>
            <person name="Sun X."/>
            <person name="Fei Z."/>
            <person name="Harrison M."/>
        </authorList>
    </citation>
    <scope>NUCLEOTIDE SEQUENCE [LARGE SCALE GENOMIC DNA]</scope>
    <source>
        <strain evidence="2 3">IT104</strain>
    </source>
</reference>
<protein>
    <submittedName>
        <fullName evidence="2">Uncharacterized protein</fullName>
    </submittedName>
</protein>
<evidence type="ECO:0000313" key="3">
    <source>
        <dbReference type="Proteomes" id="UP000266861"/>
    </source>
</evidence>
<dbReference type="AlphaFoldDB" id="A0A397I6J9"/>
<dbReference type="Proteomes" id="UP000266861">
    <property type="component" value="Unassembled WGS sequence"/>
</dbReference>
<feature type="compositionally biased region" description="Polar residues" evidence="1">
    <location>
        <begin position="283"/>
        <end position="321"/>
    </location>
</feature>
<sequence length="321" mass="37427">MVTENKSELQLLIFLRTYYANFSKFLTDFFDKLINNEHITKCVTFVISLIVDMTFFNLGVWFTQIITNEKASDEKRITFSLDLFDINNQIKNVWNMFDKVINDLLNFQSCSVGTPNIIILKTEGIPNLNKGIFQSIEMYKEDFELGPYNYLNVIANETIFRKLIKQWKINIALIFKAYHIEIRVGNYKLQKNALACFVELFPSVKKSNYSISIVQYLGILVQYPKLEKKLELLETFDIKFVKKNITGNVIDVNNLNNKVGRRKLEITRWRSNDQKLKRKKAISTVTPISHSNTENSSQVISDQQILNNPNVVNQNKSPRKK</sequence>
<dbReference type="EMBL" id="PQFF01000267">
    <property type="protein sequence ID" value="RHZ68813.1"/>
    <property type="molecule type" value="Genomic_DNA"/>
</dbReference>
<evidence type="ECO:0000256" key="1">
    <source>
        <dbReference type="SAM" id="MobiDB-lite"/>
    </source>
</evidence>
<proteinExistence type="predicted"/>
<comment type="caution">
    <text evidence="2">The sequence shown here is derived from an EMBL/GenBank/DDBJ whole genome shotgun (WGS) entry which is preliminary data.</text>
</comment>
<organism evidence="2 3">
    <name type="scientific">Diversispora epigaea</name>
    <dbReference type="NCBI Taxonomy" id="1348612"/>
    <lineage>
        <taxon>Eukaryota</taxon>
        <taxon>Fungi</taxon>
        <taxon>Fungi incertae sedis</taxon>
        <taxon>Mucoromycota</taxon>
        <taxon>Glomeromycotina</taxon>
        <taxon>Glomeromycetes</taxon>
        <taxon>Diversisporales</taxon>
        <taxon>Diversisporaceae</taxon>
        <taxon>Diversispora</taxon>
    </lineage>
</organism>